<accession>A0A645B1R7</accession>
<protein>
    <submittedName>
        <fullName evidence="1">Uncharacterized protein</fullName>
    </submittedName>
</protein>
<dbReference type="AlphaFoldDB" id="A0A645B1R7"/>
<evidence type="ECO:0000313" key="1">
    <source>
        <dbReference type="EMBL" id="MPM59392.1"/>
    </source>
</evidence>
<dbReference type="EMBL" id="VSSQ01017269">
    <property type="protein sequence ID" value="MPM59392.1"/>
    <property type="molecule type" value="Genomic_DNA"/>
</dbReference>
<reference evidence="1" key="1">
    <citation type="submission" date="2019-08" db="EMBL/GenBank/DDBJ databases">
        <authorList>
            <person name="Kucharzyk K."/>
            <person name="Murdoch R.W."/>
            <person name="Higgins S."/>
            <person name="Loffler F."/>
        </authorList>
    </citation>
    <scope>NUCLEOTIDE SEQUENCE</scope>
</reference>
<proteinExistence type="predicted"/>
<name>A0A645B1R7_9ZZZZ</name>
<gene>
    <name evidence="1" type="ORF">SDC9_106234</name>
</gene>
<sequence>MVLIHDSLAAHQQVGDKGGVIVSEDQQVLAKQALHIFHADSQKGAGEGFERVLCLIQGHLRRGDGHLPPQQHVHSCGGGAHGDVPDFAQSVNLLRGKVLTDVLSQRLLGIEIIHRSHLSRRGPIGRLLNIRYKGVPLRPAQQAVNFLLR</sequence>
<comment type="caution">
    <text evidence="1">The sequence shown here is derived from an EMBL/GenBank/DDBJ whole genome shotgun (WGS) entry which is preliminary data.</text>
</comment>
<organism evidence="1">
    <name type="scientific">bioreactor metagenome</name>
    <dbReference type="NCBI Taxonomy" id="1076179"/>
    <lineage>
        <taxon>unclassified sequences</taxon>
        <taxon>metagenomes</taxon>
        <taxon>ecological metagenomes</taxon>
    </lineage>
</organism>